<sequence length="88" mass="10419">MDIRLIKKSEKLVLKKIKMMEETEDQNLPLDPMDLAEPIMEEQKELYIDIREPNYIPLRDNPVIQSAGNSGWQVSDIWRDIRVDDFCN</sequence>
<name>A0A1Z4KEU3_ANAVA</name>
<proteinExistence type="predicted"/>
<accession>A0A1Z4KEU3</accession>
<dbReference type="AlphaFoldDB" id="A0A1Z4KEU3"/>
<dbReference type="EMBL" id="AP018216">
    <property type="protein sequence ID" value="BAY67393.1"/>
    <property type="molecule type" value="Genomic_DNA"/>
</dbReference>
<dbReference type="Proteomes" id="UP000217507">
    <property type="component" value="Chromosome"/>
</dbReference>
<organism evidence="1 2">
    <name type="scientific">Trichormus variabilis NIES-23</name>
    <dbReference type="NCBI Taxonomy" id="1973479"/>
    <lineage>
        <taxon>Bacteria</taxon>
        <taxon>Bacillati</taxon>
        <taxon>Cyanobacteriota</taxon>
        <taxon>Cyanophyceae</taxon>
        <taxon>Nostocales</taxon>
        <taxon>Nostocaceae</taxon>
        <taxon>Trichormus</taxon>
    </lineage>
</organism>
<evidence type="ECO:0000313" key="2">
    <source>
        <dbReference type="Proteomes" id="UP000217507"/>
    </source>
</evidence>
<gene>
    <name evidence="1" type="ORF">NIES23_01660</name>
</gene>
<evidence type="ECO:0000313" key="1">
    <source>
        <dbReference type="EMBL" id="BAY67393.1"/>
    </source>
</evidence>
<protein>
    <submittedName>
        <fullName evidence="1">Uncharacterized protein</fullName>
    </submittedName>
</protein>
<reference evidence="1 2" key="1">
    <citation type="submission" date="2017-06" db="EMBL/GenBank/DDBJ databases">
        <title>Genome sequencing of cyanobaciteial culture collection at National Institute for Environmental Studies (NIES).</title>
        <authorList>
            <person name="Hirose Y."/>
            <person name="Shimura Y."/>
            <person name="Fujisawa T."/>
            <person name="Nakamura Y."/>
            <person name="Kawachi M."/>
        </authorList>
    </citation>
    <scope>NUCLEOTIDE SEQUENCE [LARGE SCALE GENOMIC DNA]</scope>
    <source>
        <strain evidence="1 2">NIES-23</strain>
    </source>
</reference>